<dbReference type="PANTHER" id="PTHR42711">
    <property type="entry name" value="ABC TRANSPORTER ATP-BINDING PROTEIN"/>
    <property type="match status" value="1"/>
</dbReference>
<reference evidence="5" key="1">
    <citation type="submission" date="2014-08" db="EMBL/GenBank/DDBJ databases">
        <title>Comparative genomics of the Paenibacillus odorifer group.</title>
        <authorList>
            <person name="den Bakker H.C."/>
            <person name="Tsai Y.-C.Y.-C."/>
            <person name="Martin N."/>
            <person name="Korlach J."/>
            <person name="Wiedmann M."/>
        </authorList>
    </citation>
    <scope>NUCLEOTIDE SEQUENCE [LARGE SCALE GENOMIC DNA]</scope>
    <source>
        <strain evidence="5">DSM 13188</strain>
    </source>
</reference>
<dbReference type="Gene3D" id="3.40.50.300">
    <property type="entry name" value="P-loop containing nucleotide triphosphate hydrolases"/>
    <property type="match status" value="1"/>
</dbReference>
<feature type="domain" description="ABC transporter" evidence="4">
    <location>
        <begin position="6"/>
        <end position="248"/>
    </location>
</feature>
<gene>
    <name evidence="5" type="ORF">PBOR_14205</name>
</gene>
<keyword evidence="2" id="KW-0547">Nucleotide-binding</keyword>
<dbReference type="EMBL" id="CP009285">
    <property type="protein sequence ID" value="AIQ57951.1"/>
    <property type="molecule type" value="Genomic_DNA"/>
</dbReference>
<accession>A0A089L919</accession>
<dbReference type="PROSITE" id="PS50893">
    <property type="entry name" value="ABC_TRANSPORTER_2"/>
    <property type="match status" value="1"/>
</dbReference>
<keyword evidence="1" id="KW-0813">Transport</keyword>
<dbReference type="RefSeq" id="WP_042212411.1">
    <property type="nucleotide sequence ID" value="NZ_CP009285.1"/>
</dbReference>
<dbReference type="AlphaFoldDB" id="A0A089L919"/>
<protein>
    <submittedName>
        <fullName evidence="5">Daunorubicin ABC transporter ATPase</fullName>
    </submittedName>
</protein>
<evidence type="ECO:0000313" key="5">
    <source>
        <dbReference type="EMBL" id="AIQ57951.1"/>
    </source>
</evidence>
<dbReference type="InterPro" id="IPR027417">
    <property type="entry name" value="P-loop_NTPase"/>
</dbReference>
<name>A0A089L919_PAEBO</name>
<keyword evidence="6" id="KW-1185">Reference proteome</keyword>
<dbReference type="GO" id="GO:0016887">
    <property type="term" value="F:ATP hydrolysis activity"/>
    <property type="evidence" value="ECO:0007669"/>
    <property type="project" value="InterPro"/>
</dbReference>
<evidence type="ECO:0000256" key="3">
    <source>
        <dbReference type="ARBA" id="ARBA00022840"/>
    </source>
</evidence>
<dbReference type="HOGENOM" id="CLU_000604_1_2_9"/>
<evidence type="ECO:0000313" key="6">
    <source>
        <dbReference type="Proteomes" id="UP000029518"/>
    </source>
</evidence>
<dbReference type="GO" id="GO:0005524">
    <property type="term" value="F:ATP binding"/>
    <property type="evidence" value="ECO:0007669"/>
    <property type="project" value="UniProtKB-KW"/>
</dbReference>
<dbReference type="SMART" id="SM00382">
    <property type="entry name" value="AAA"/>
    <property type="match status" value="1"/>
</dbReference>
<evidence type="ECO:0000256" key="2">
    <source>
        <dbReference type="ARBA" id="ARBA00022741"/>
    </source>
</evidence>
<evidence type="ECO:0000259" key="4">
    <source>
        <dbReference type="PROSITE" id="PS50893"/>
    </source>
</evidence>
<dbReference type="SUPFAM" id="SSF52540">
    <property type="entry name" value="P-loop containing nucleoside triphosphate hydrolases"/>
    <property type="match status" value="1"/>
</dbReference>
<dbReference type="InterPro" id="IPR050763">
    <property type="entry name" value="ABC_transporter_ATP-binding"/>
</dbReference>
<dbReference type="InterPro" id="IPR017871">
    <property type="entry name" value="ABC_transporter-like_CS"/>
</dbReference>
<evidence type="ECO:0000256" key="1">
    <source>
        <dbReference type="ARBA" id="ARBA00022448"/>
    </source>
</evidence>
<organism evidence="5 6">
    <name type="scientific">Paenibacillus borealis</name>
    <dbReference type="NCBI Taxonomy" id="160799"/>
    <lineage>
        <taxon>Bacteria</taxon>
        <taxon>Bacillati</taxon>
        <taxon>Bacillota</taxon>
        <taxon>Bacilli</taxon>
        <taxon>Bacillales</taxon>
        <taxon>Paenibacillaceae</taxon>
        <taxon>Paenibacillus</taxon>
    </lineage>
</organism>
<dbReference type="Pfam" id="PF00005">
    <property type="entry name" value="ABC_tran"/>
    <property type="match status" value="1"/>
</dbReference>
<proteinExistence type="predicted"/>
<dbReference type="OrthoDB" id="9804819at2"/>
<dbReference type="InterPro" id="IPR003593">
    <property type="entry name" value="AAA+_ATPase"/>
</dbReference>
<dbReference type="PANTHER" id="PTHR42711:SF18">
    <property type="entry name" value="ABC TRANSPORTER, ATP-BINDING PROTEIN"/>
    <property type="match status" value="1"/>
</dbReference>
<dbReference type="InterPro" id="IPR003439">
    <property type="entry name" value="ABC_transporter-like_ATP-bd"/>
</dbReference>
<sequence>MSTEIIQVHNLKRTYQTEEGIFRRKRKVVEALQGISFSVREGEILGLLGPNGAGKTTTIKILTTLLTPTSGEVRILGLDPVKEFKRLRSQINFILGGERNLYWRLSAYDNLAYFADLYKVPRQVQKSRIPQLLELVGLTEVAHRRVETFSKGMKQKLQIARGLVNEPRILFLDEPTIGLDPVSARQLRDILHNLKRQGTTILLTTHYMPEADELCDRIAFIDKGLISVLDTPEELKKRINQISVVTCSISELTEEERAIITAHPATLRLQTGQPEQLQRLRIQTRLPQELIMELYYIAGPVRMANLSITTPTLEDVYIQILGGDAS</sequence>
<dbReference type="PROSITE" id="PS00211">
    <property type="entry name" value="ABC_TRANSPORTER_1"/>
    <property type="match status" value="1"/>
</dbReference>
<dbReference type="KEGG" id="pbd:PBOR_14205"/>
<keyword evidence="3" id="KW-0067">ATP-binding</keyword>
<dbReference type="Proteomes" id="UP000029518">
    <property type="component" value="Chromosome"/>
</dbReference>